<dbReference type="RefSeq" id="WP_258424571.1">
    <property type="nucleotide sequence ID" value="NZ_JANAEZ010000001.1"/>
</dbReference>
<evidence type="ECO:0000313" key="2">
    <source>
        <dbReference type="EMBL" id="MCR9016724.1"/>
    </source>
</evidence>
<proteinExistence type="predicted"/>
<gene>
    <name evidence="2" type="ORF">NU887_16940</name>
</gene>
<evidence type="ECO:0000313" key="3">
    <source>
        <dbReference type="Proteomes" id="UP001142175"/>
    </source>
</evidence>
<protein>
    <submittedName>
        <fullName evidence="2">DUF4136 domain-containing protein</fullName>
    </submittedName>
</protein>
<dbReference type="AlphaFoldDB" id="A0A9X2PBT8"/>
<feature type="domain" description="DUF4136" evidence="1">
    <location>
        <begin position="36"/>
        <end position="180"/>
    </location>
</feature>
<dbReference type="InterPro" id="IPR025411">
    <property type="entry name" value="DUF4136"/>
</dbReference>
<reference evidence="2" key="1">
    <citation type="submission" date="2022-08" db="EMBL/GenBank/DDBJ databases">
        <authorList>
            <person name="Zhang D."/>
        </authorList>
    </citation>
    <scope>NUCLEOTIDE SEQUENCE</scope>
    <source>
        <strain evidence="2">XJ19-11</strain>
    </source>
</reference>
<dbReference type="Gene3D" id="3.30.160.670">
    <property type="match status" value="1"/>
</dbReference>
<dbReference type="Proteomes" id="UP001142175">
    <property type="component" value="Unassembled WGS sequence"/>
</dbReference>
<evidence type="ECO:0000259" key="1">
    <source>
        <dbReference type="Pfam" id="PF13590"/>
    </source>
</evidence>
<dbReference type="Pfam" id="PF13590">
    <property type="entry name" value="DUF4136"/>
    <property type="match status" value="1"/>
</dbReference>
<organism evidence="2 3">
    <name type="scientific">Aquiflexum gelatinilyticum</name>
    <dbReference type="NCBI Taxonomy" id="2961943"/>
    <lineage>
        <taxon>Bacteria</taxon>
        <taxon>Pseudomonadati</taxon>
        <taxon>Bacteroidota</taxon>
        <taxon>Cytophagia</taxon>
        <taxon>Cytophagales</taxon>
        <taxon>Cyclobacteriaceae</taxon>
        <taxon>Aquiflexum</taxon>
    </lineage>
</organism>
<comment type="caution">
    <text evidence="2">The sequence shown here is derived from an EMBL/GenBank/DDBJ whole genome shotgun (WGS) entry which is preliminary data.</text>
</comment>
<name>A0A9X2PBT8_9BACT</name>
<dbReference type="PROSITE" id="PS51257">
    <property type="entry name" value="PROKAR_LIPOPROTEIN"/>
    <property type="match status" value="1"/>
</dbReference>
<dbReference type="EMBL" id="JANSUY010000018">
    <property type="protein sequence ID" value="MCR9016724.1"/>
    <property type="molecule type" value="Genomic_DNA"/>
</dbReference>
<keyword evidence="3" id="KW-1185">Reference proteome</keyword>
<accession>A0A9X2PBT8</accession>
<sequence length="192" mass="22662">MIFKNKNILPLLLITFFTASCSSIEIFKEKTEFAPYKEYGSFVIINKEIGHRGFNDTYLDALVSDELQYLLEAQGLRYERENPELVIRYTSNEDPRQKEVYNNQYPMWGGRVWDPWMFDPRFYNQQNMVSTKNYQLMQLMVDFIDPNNDKILMQLTAVSEVTSPKDKKNKALKSIEKIAETYKTHIQSKKAD</sequence>